<evidence type="ECO:0000256" key="5">
    <source>
        <dbReference type="SAM" id="Phobius"/>
    </source>
</evidence>
<comment type="similarity">
    <text evidence="2">Belongs to the membrane fusion protein (MFP) (TC 8.A.1) family.</text>
</comment>
<feature type="domain" description="YknX-like beta-barrel" evidence="9">
    <location>
        <begin position="216"/>
        <end position="297"/>
    </location>
</feature>
<dbReference type="RefSeq" id="WP_307151789.1">
    <property type="nucleotide sequence ID" value="NZ_JAUSTU010000024.1"/>
</dbReference>
<keyword evidence="3 4" id="KW-0175">Coiled coil</keyword>
<dbReference type="PANTHER" id="PTHR32347:SF14">
    <property type="entry name" value="EFFLUX SYSTEM COMPONENT YKNX-RELATED"/>
    <property type="match status" value="1"/>
</dbReference>
<keyword evidence="5" id="KW-0812">Transmembrane</keyword>
<accession>A0ABT9V8T9</accession>
<organism evidence="10 11">
    <name type="scientific">Anoxybacillus andreesenii</name>
    <dbReference type="NCBI Taxonomy" id="1325932"/>
    <lineage>
        <taxon>Bacteria</taxon>
        <taxon>Bacillati</taxon>
        <taxon>Bacillota</taxon>
        <taxon>Bacilli</taxon>
        <taxon>Bacillales</taxon>
        <taxon>Anoxybacillaceae</taxon>
        <taxon>Anoxybacillus</taxon>
    </lineage>
</organism>
<dbReference type="InterPro" id="IPR050465">
    <property type="entry name" value="UPF0194_transport"/>
</dbReference>
<dbReference type="InterPro" id="IPR058638">
    <property type="entry name" value="HH_YknX-like"/>
</dbReference>
<dbReference type="Gene3D" id="2.40.30.170">
    <property type="match status" value="1"/>
</dbReference>
<evidence type="ECO:0000256" key="2">
    <source>
        <dbReference type="ARBA" id="ARBA00009477"/>
    </source>
</evidence>
<dbReference type="InterPro" id="IPR058637">
    <property type="entry name" value="YknX-like_C"/>
</dbReference>
<keyword evidence="5" id="KW-1133">Transmembrane helix</keyword>
<feature type="coiled-coil region" evidence="4">
    <location>
        <begin position="107"/>
        <end position="182"/>
    </location>
</feature>
<reference evidence="10 11" key="1">
    <citation type="submission" date="2023-07" db="EMBL/GenBank/DDBJ databases">
        <title>Genomic Encyclopedia of Type Strains, Phase IV (KMG-IV): sequencing the most valuable type-strain genomes for metagenomic binning, comparative biology and taxonomic classification.</title>
        <authorList>
            <person name="Goeker M."/>
        </authorList>
    </citation>
    <scope>NUCLEOTIDE SEQUENCE [LARGE SCALE GENOMIC DNA]</scope>
    <source>
        <strain evidence="10 11">DSM 23948</strain>
    </source>
</reference>
<feature type="transmembrane region" description="Helical" evidence="5">
    <location>
        <begin position="5"/>
        <end position="24"/>
    </location>
</feature>
<keyword evidence="5" id="KW-0472">Membrane</keyword>
<dbReference type="Pfam" id="PF25990">
    <property type="entry name" value="Beta-barrel_YknX"/>
    <property type="match status" value="1"/>
</dbReference>
<evidence type="ECO:0000313" key="11">
    <source>
        <dbReference type="Proteomes" id="UP001231362"/>
    </source>
</evidence>
<name>A0ABT9V8T9_9BACL</name>
<proteinExistence type="inferred from homology"/>
<dbReference type="Pfam" id="PF25984">
    <property type="entry name" value="BSH_YknX"/>
    <property type="match status" value="1"/>
</dbReference>
<gene>
    <name evidence="10" type="ORF">J2S07_003651</name>
</gene>
<dbReference type="InterPro" id="IPR006143">
    <property type="entry name" value="RND_pump_MFP"/>
</dbReference>
<dbReference type="InterPro" id="IPR058636">
    <property type="entry name" value="Beta-barrel_YknX"/>
</dbReference>
<evidence type="ECO:0000259" key="9">
    <source>
        <dbReference type="Pfam" id="PF25990"/>
    </source>
</evidence>
<evidence type="ECO:0000256" key="4">
    <source>
        <dbReference type="SAM" id="Coils"/>
    </source>
</evidence>
<evidence type="ECO:0000256" key="3">
    <source>
        <dbReference type="ARBA" id="ARBA00023054"/>
    </source>
</evidence>
<evidence type="ECO:0000259" key="8">
    <source>
        <dbReference type="Pfam" id="PF25989"/>
    </source>
</evidence>
<feature type="domain" description="YknX-like C-terminal permuted SH3-like" evidence="8">
    <location>
        <begin position="305"/>
        <end position="371"/>
    </location>
</feature>
<dbReference type="Pfam" id="PF25989">
    <property type="entry name" value="YknX_C"/>
    <property type="match status" value="1"/>
</dbReference>
<comment type="caution">
    <text evidence="10">The sequence shown here is derived from an EMBL/GenBank/DDBJ whole genome shotgun (WGS) entry which is preliminary data.</text>
</comment>
<comment type="subcellular location">
    <subcellularLocation>
        <location evidence="1">Cell envelope</location>
    </subcellularLocation>
</comment>
<dbReference type="Gene3D" id="2.40.50.100">
    <property type="match status" value="1"/>
</dbReference>
<evidence type="ECO:0000259" key="6">
    <source>
        <dbReference type="Pfam" id="PF25982"/>
    </source>
</evidence>
<dbReference type="EMBL" id="JAUSTU010000024">
    <property type="protein sequence ID" value="MDQ0157322.1"/>
    <property type="molecule type" value="Genomic_DNA"/>
</dbReference>
<dbReference type="NCBIfam" id="TIGR01730">
    <property type="entry name" value="RND_mfp"/>
    <property type="match status" value="1"/>
</dbReference>
<dbReference type="Gene3D" id="2.40.420.20">
    <property type="match status" value="1"/>
</dbReference>
<sequence>MKKKIWIGIGVTALLLTMIGISVYRTAFSKPPTVKIIEAKLEEVSSLLMTPGTLELADEQSVFASPEIGEVEEILVEKGQQVKKGDILVKFKNPQLMLELEQNKLSIESGNLRINQLDKQKKALDDRKKELVKQIGKKEADKQMASEFEQLDMEKKLANIELKQTLLQKDALEKRVKELEVVSLIDGMVLSVHEPTQAPTDTAQPIVIVGSLKSLIATGLLSEYDVLNVKEGQRVILQSDALPDEKWEGEIIEVGTIPASSALSNTLENQAVQYPISVQLQSTNIPLKPGFQLIMEIETEKKKGIAVPIDAITYEQEKSYVFVVQDGVAHKQEVTIGISSGEKIEIVKGLKAGDKLIKNPSGKITDGMEVSTQ</sequence>
<evidence type="ECO:0000256" key="1">
    <source>
        <dbReference type="ARBA" id="ARBA00004196"/>
    </source>
</evidence>
<dbReference type="Proteomes" id="UP001231362">
    <property type="component" value="Unassembled WGS sequence"/>
</dbReference>
<evidence type="ECO:0000313" key="10">
    <source>
        <dbReference type="EMBL" id="MDQ0157322.1"/>
    </source>
</evidence>
<feature type="domain" description="YknX-like barrel-sandwich hybrid" evidence="7">
    <location>
        <begin position="60"/>
        <end position="210"/>
    </location>
</feature>
<dbReference type="PANTHER" id="PTHR32347">
    <property type="entry name" value="EFFLUX SYSTEM COMPONENT YKNX-RELATED"/>
    <property type="match status" value="1"/>
</dbReference>
<keyword evidence="11" id="KW-1185">Reference proteome</keyword>
<evidence type="ECO:0000259" key="7">
    <source>
        <dbReference type="Pfam" id="PF25984"/>
    </source>
</evidence>
<feature type="domain" description="YknX-like alpha-helical hairpin" evidence="6">
    <location>
        <begin position="94"/>
        <end position="178"/>
    </location>
</feature>
<protein>
    <submittedName>
        <fullName evidence="10">HlyD family secretion protein</fullName>
    </submittedName>
</protein>
<dbReference type="InterPro" id="IPR058639">
    <property type="entry name" value="BSH_YknX-like"/>
</dbReference>
<dbReference type="Pfam" id="PF25982">
    <property type="entry name" value="HH_YknX"/>
    <property type="match status" value="1"/>
</dbReference>